<comment type="caution">
    <text evidence="2">The sequence shown here is derived from an EMBL/GenBank/DDBJ whole genome shotgun (WGS) entry which is preliminary data.</text>
</comment>
<evidence type="ECO:0000256" key="1">
    <source>
        <dbReference type="SAM" id="MobiDB-lite"/>
    </source>
</evidence>
<name>A0AAV4SZS0_CAEEX</name>
<keyword evidence="3" id="KW-1185">Reference proteome</keyword>
<feature type="compositionally biased region" description="Basic and acidic residues" evidence="1">
    <location>
        <begin position="112"/>
        <end position="139"/>
    </location>
</feature>
<dbReference type="EMBL" id="BPLR01010123">
    <property type="protein sequence ID" value="GIY37113.1"/>
    <property type="molecule type" value="Genomic_DNA"/>
</dbReference>
<gene>
    <name evidence="2" type="ORF">CEXT_327031</name>
</gene>
<reference evidence="2 3" key="1">
    <citation type="submission" date="2021-06" db="EMBL/GenBank/DDBJ databases">
        <title>Caerostris extrusa draft genome.</title>
        <authorList>
            <person name="Kono N."/>
            <person name="Arakawa K."/>
        </authorList>
    </citation>
    <scope>NUCLEOTIDE SEQUENCE [LARGE SCALE GENOMIC DNA]</scope>
</reference>
<protein>
    <submittedName>
        <fullName evidence="2">Uncharacterized protein</fullName>
    </submittedName>
</protein>
<proteinExistence type="predicted"/>
<feature type="region of interest" description="Disordered" evidence="1">
    <location>
        <begin position="1"/>
        <end position="39"/>
    </location>
</feature>
<organism evidence="2 3">
    <name type="scientific">Caerostris extrusa</name>
    <name type="common">Bark spider</name>
    <name type="synonym">Caerostris bankana</name>
    <dbReference type="NCBI Taxonomy" id="172846"/>
    <lineage>
        <taxon>Eukaryota</taxon>
        <taxon>Metazoa</taxon>
        <taxon>Ecdysozoa</taxon>
        <taxon>Arthropoda</taxon>
        <taxon>Chelicerata</taxon>
        <taxon>Arachnida</taxon>
        <taxon>Araneae</taxon>
        <taxon>Araneomorphae</taxon>
        <taxon>Entelegynae</taxon>
        <taxon>Araneoidea</taxon>
        <taxon>Araneidae</taxon>
        <taxon>Caerostris</taxon>
    </lineage>
</organism>
<feature type="compositionally biased region" description="Basic and acidic residues" evidence="1">
    <location>
        <begin position="1"/>
        <end position="12"/>
    </location>
</feature>
<feature type="region of interest" description="Disordered" evidence="1">
    <location>
        <begin position="108"/>
        <end position="139"/>
    </location>
</feature>
<sequence length="139" mass="15517">MSEFRVLDKSAESKSSASKLRSGRSESPDSTLQIRAPNFPPFSKLSSLRAILFNPRTGRSEFLRLLEQVRKEMGTNSPSANVLFPSQVSIRTSARAPANMVIPSTRIVPNRHVGDDATRRSQERQLSHGLPDREETHCD</sequence>
<accession>A0AAV4SZS0</accession>
<evidence type="ECO:0000313" key="3">
    <source>
        <dbReference type="Proteomes" id="UP001054945"/>
    </source>
</evidence>
<evidence type="ECO:0000313" key="2">
    <source>
        <dbReference type="EMBL" id="GIY37113.1"/>
    </source>
</evidence>
<dbReference type="AlphaFoldDB" id="A0AAV4SZS0"/>
<dbReference type="Proteomes" id="UP001054945">
    <property type="component" value="Unassembled WGS sequence"/>
</dbReference>